<organism evidence="2">
    <name type="scientific">Caldithrix abyssi</name>
    <dbReference type="NCBI Taxonomy" id="187145"/>
    <lineage>
        <taxon>Bacteria</taxon>
        <taxon>Pseudomonadati</taxon>
        <taxon>Calditrichota</taxon>
        <taxon>Calditrichia</taxon>
        <taxon>Calditrichales</taxon>
        <taxon>Calditrichaceae</taxon>
        <taxon>Caldithrix</taxon>
    </lineage>
</organism>
<accession>A0A7V4TYG9</accession>
<dbReference type="Proteomes" id="UP000885779">
    <property type="component" value="Unassembled WGS sequence"/>
</dbReference>
<dbReference type="PROSITE" id="PS51163">
    <property type="entry name" value="YRDC"/>
    <property type="match status" value="1"/>
</dbReference>
<evidence type="ECO:0000313" key="2">
    <source>
        <dbReference type="EMBL" id="HGY54313.1"/>
    </source>
</evidence>
<proteinExistence type="predicted"/>
<sequence length="206" mass="22914">MAIETQKIYPDHPQTRLIKKAVDTLRNGGIIVYPTDTIYGLGADLFNKQALQKVLRIKKASRHKLLSFVCPGLKEIARWAVVSNQAYKIMRRVTPGPYTFILRSSGEVPKLLVQKRKTVGIRIPDSAVVQALLEELGRPILSTSVPQGIDGYYTDPQEIAAMFNNDIQLILDAGVMFNKPSTIVDLSGDEIEILREGAGDIDALYY</sequence>
<dbReference type="AlphaFoldDB" id="A0A7V4TYG9"/>
<name>A0A7V4TYG9_CALAY</name>
<dbReference type="PANTHER" id="PTHR42828">
    <property type="entry name" value="DHBP SYNTHASE RIBB-LIKE ALPHA/BETA DOMAIN-CONTAINING PROTEIN"/>
    <property type="match status" value="1"/>
</dbReference>
<protein>
    <submittedName>
        <fullName evidence="2">Threonylcarbamoyl-AMP synthase</fullName>
    </submittedName>
</protein>
<evidence type="ECO:0000259" key="1">
    <source>
        <dbReference type="PROSITE" id="PS51163"/>
    </source>
</evidence>
<dbReference type="PANTHER" id="PTHR42828:SF3">
    <property type="entry name" value="THREONYLCARBAMOYL-AMP SYNTHASE"/>
    <property type="match status" value="1"/>
</dbReference>
<dbReference type="Gene3D" id="3.90.870.10">
    <property type="entry name" value="DHBP synthase"/>
    <property type="match status" value="1"/>
</dbReference>
<dbReference type="NCBIfam" id="TIGR00057">
    <property type="entry name" value="L-threonylcarbamoyladenylate synthase"/>
    <property type="match status" value="1"/>
</dbReference>
<dbReference type="SUPFAM" id="SSF55821">
    <property type="entry name" value="YrdC/RibB"/>
    <property type="match status" value="1"/>
</dbReference>
<dbReference type="InterPro" id="IPR006070">
    <property type="entry name" value="Sua5-like_dom"/>
</dbReference>
<dbReference type="EMBL" id="DRQG01000015">
    <property type="protein sequence ID" value="HGY54313.1"/>
    <property type="molecule type" value="Genomic_DNA"/>
</dbReference>
<dbReference type="InterPro" id="IPR052532">
    <property type="entry name" value="SUA5_domain"/>
</dbReference>
<dbReference type="GO" id="GO:0003725">
    <property type="term" value="F:double-stranded RNA binding"/>
    <property type="evidence" value="ECO:0007669"/>
    <property type="project" value="InterPro"/>
</dbReference>
<dbReference type="Pfam" id="PF01300">
    <property type="entry name" value="Sua5_yciO_yrdC"/>
    <property type="match status" value="1"/>
</dbReference>
<dbReference type="InterPro" id="IPR017945">
    <property type="entry name" value="DHBP_synth_RibB-like_a/b_dom"/>
</dbReference>
<gene>
    <name evidence="2" type="ORF">ENK44_01300</name>
</gene>
<feature type="domain" description="YrdC-like" evidence="1">
    <location>
        <begin position="15"/>
        <end position="199"/>
    </location>
</feature>
<reference evidence="2" key="1">
    <citation type="journal article" date="2020" name="mSystems">
        <title>Genome- and Community-Level Interaction Insights into Carbon Utilization and Element Cycling Functions of Hydrothermarchaeota in Hydrothermal Sediment.</title>
        <authorList>
            <person name="Zhou Z."/>
            <person name="Liu Y."/>
            <person name="Xu W."/>
            <person name="Pan J."/>
            <person name="Luo Z.H."/>
            <person name="Li M."/>
        </authorList>
    </citation>
    <scope>NUCLEOTIDE SEQUENCE [LARGE SCALE GENOMIC DNA]</scope>
    <source>
        <strain evidence="2">HyVt-577</strain>
    </source>
</reference>
<comment type="caution">
    <text evidence="2">The sequence shown here is derived from an EMBL/GenBank/DDBJ whole genome shotgun (WGS) entry which is preliminary data.</text>
</comment>